<proteinExistence type="predicted"/>
<sequence length="33" mass="3657">AKKTTTKNQPPDIDLITQNTRGGVQQLQAKVYT</sequence>
<feature type="non-terminal residue" evidence="1">
    <location>
        <position position="1"/>
    </location>
</feature>
<comment type="caution">
    <text evidence="1">The sequence shown here is derived from an EMBL/GenBank/DDBJ whole genome shotgun (WGS) entry which is preliminary data.</text>
</comment>
<gene>
    <name evidence="1" type="ORF">Pgy4_42029</name>
</gene>
<organism evidence="1 2">
    <name type="scientific">Pseudomonas savastanoi pv. glycinea str. race 4</name>
    <dbReference type="NCBI Taxonomy" id="875330"/>
    <lineage>
        <taxon>Bacteria</taxon>
        <taxon>Pseudomonadati</taxon>
        <taxon>Pseudomonadota</taxon>
        <taxon>Gammaproteobacteria</taxon>
        <taxon>Pseudomonadales</taxon>
        <taxon>Pseudomonadaceae</taxon>
        <taxon>Pseudomonas</taxon>
    </lineage>
</organism>
<feature type="non-terminal residue" evidence="1">
    <location>
        <position position="33"/>
    </location>
</feature>
<protein>
    <submittedName>
        <fullName evidence="1">Uncharacterized protein</fullName>
    </submittedName>
</protein>
<dbReference type="Proteomes" id="UP000005466">
    <property type="component" value="Unassembled WGS sequence"/>
</dbReference>
<dbReference type="EMBL" id="ADWY01004304">
    <property type="protein sequence ID" value="EGH19573.1"/>
    <property type="molecule type" value="Genomic_DNA"/>
</dbReference>
<accession>F3CJY1</accession>
<dbReference type="AlphaFoldDB" id="F3CJY1"/>
<reference evidence="1 2" key="1">
    <citation type="journal article" date="2011" name="PLoS Pathog.">
        <title>Dynamic evolution of pathogenicity revealed by sequencing and comparative genomics of 19 Pseudomonas syringae isolates.</title>
        <authorList>
            <person name="Baltrus D.A."/>
            <person name="Nishimura M.T."/>
            <person name="Romanchuk A."/>
            <person name="Chang J.H."/>
            <person name="Mukhtar M.S."/>
            <person name="Cherkis K."/>
            <person name="Roach J."/>
            <person name="Grant S.R."/>
            <person name="Jones C.D."/>
            <person name="Dangl J.L."/>
        </authorList>
    </citation>
    <scope>NUCLEOTIDE SEQUENCE [LARGE SCALE GENOMIC DNA]</scope>
    <source>
        <strain evidence="2">race 4</strain>
    </source>
</reference>
<name>F3CJY1_PSESG</name>
<evidence type="ECO:0000313" key="1">
    <source>
        <dbReference type="EMBL" id="EGH19573.1"/>
    </source>
</evidence>
<evidence type="ECO:0000313" key="2">
    <source>
        <dbReference type="Proteomes" id="UP000005466"/>
    </source>
</evidence>